<keyword evidence="4" id="KW-1185">Reference proteome</keyword>
<dbReference type="AlphaFoldDB" id="A0A1G6E9Y4"/>
<dbReference type="OrthoDB" id="9813321at2"/>
<evidence type="ECO:0000313" key="3">
    <source>
        <dbReference type="EMBL" id="SDB54244.1"/>
    </source>
</evidence>
<dbReference type="NCBIfam" id="TIGR02605">
    <property type="entry name" value="CxxC_CxxC_SSSS"/>
    <property type="match status" value="1"/>
</dbReference>
<feature type="compositionally biased region" description="Low complexity" evidence="1">
    <location>
        <begin position="56"/>
        <end position="79"/>
    </location>
</feature>
<evidence type="ECO:0000256" key="1">
    <source>
        <dbReference type="SAM" id="MobiDB-lite"/>
    </source>
</evidence>
<name>A0A1G6E9Y4_9BACT</name>
<gene>
    <name evidence="3" type="ORF">SAMN05660653_02712</name>
</gene>
<dbReference type="RefSeq" id="WP_092122893.1">
    <property type="nucleotide sequence ID" value="NZ_FMXO01000016.1"/>
</dbReference>
<organism evidence="3 4">
    <name type="scientific">Desulfonatronum thiosulfatophilum</name>
    <dbReference type="NCBI Taxonomy" id="617002"/>
    <lineage>
        <taxon>Bacteria</taxon>
        <taxon>Pseudomonadati</taxon>
        <taxon>Thermodesulfobacteriota</taxon>
        <taxon>Desulfovibrionia</taxon>
        <taxon>Desulfovibrionales</taxon>
        <taxon>Desulfonatronaceae</taxon>
        <taxon>Desulfonatronum</taxon>
    </lineage>
</organism>
<sequence length="79" mass="8121">MPIYEFLCEQCDKEFEELVFGDPKVACPHCGSDRTGKLMSRCRHKRGGGADPVGEASSAGSGSGSSCSGCSASSCAGCH</sequence>
<reference evidence="3 4" key="1">
    <citation type="submission" date="2016-10" db="EMBL/GenBank/DDBJ databases">
        <authorList>
            <person name="de Groot N.N."/>
        </authorList>
    </citation>
    <scope>NUCLEOTIDE SEQUENCE [LARGE SCALE GENOMIC DNA]</scope>
    <source>
        <strain evidence="3 4">ASO4-2</strain>
    </source>
</reference>
<proteinExistence type="predicted"/>
<dbReference type="Pfam" id="PF09723">
    <property type="entry name" value="Zn_ribbon_8"/>
    <property type="match status" value="1"/>
</dbReference>
<evidence type="ECO:0000259" key="2">
    <source>
        <dbReference type="SMART" id="SM00834"/>
    </source>
</evidence>
<feature type="region of interest" description="Disordered" evidence="1">
    <location>
        <begin position="43"/>
        <end position="79"/>
    </location>
</feature>
<dbReference type="InterPro" id="IPR013429">
    <property type="entry name" value="Regulatory_FmdB_Zinc_ribbon"/>
</dbReference>
<accession>A0A1G6E9Y4</accession>
<feature type="domain" description="Putative regulatory protein FmdB zinc ribbon" evidence="2">
    <location>
        <begin position="1"/>
        <end position="40"/>
    </location>
</feature>
<protein>
    <submittedName>
        <fullName evidence="3">Putative regulatory protein, FmdB family</fullName>
    </submittedName>
</protein>
<evidence type="ECO:0000313" key="4">
    <source>
        <dbReference type="Proteomes" id="UP000198771"/>
    </source>
</evidence>
<dbReference type="Proteomes" id="UP000198771">
    <property type="component" value="Unassembled WGS sequence"/>
</dbReference>
<dbReference type="STRING" id="617002.SAMN05660653_02712"/>
<dbReference type="EMBL" id="FMXO01000016">
    <property type="protein sequence ID" value="SDB54244.1"/>
    <property type="molecule type" value="Genomic_DNA"/>
</dbReference>
<dbReference type="SMART" id="SM00834">
    <property type="entry name" value="CxxC_CXXC_SSSS"/>
    <property type="match status" value="1"/>
</dbReference>